<keyword evidence="3" id="KW-1185">Reference proteome</keyword>
<protein>
    <submittedName>
        <fullName evidence="2">Uncharacterized protein</fullName>
    </submittedName>
</protein>
<dbReference type="EMBL" id="CP086322">
    <property type="protein sequence ID" value="UQA90663.1"/>
    <property type="molecule type" value="Genomic_DNA"/>
</dbReference>
<evidence type="ECO:0000256" key="1">
    <source>
        <dbReference type="SAM" id="SignalP"/>
    </source>
</evidence>
<keyword evidence="1" id="KW-0732">Signal</keyword>
<dbReference type="Proteomes" id="UP000830115">
    <property type="component" value="Chromosome"/>
</dbReference>
<proteinExistence type="predicted"/>
<accession>A0ABY4M0C0</accession>
<feature type="chain" id="PRO_5047115137" evidence="1">
    <location>
        <begin position="22"/>
        <end position="69"/>
    </location>
</feature>
<sequence length="69" mass="6932">MLGVLAASAMLATLAPFGASAAQAQPRTGHAHPTGVSARTCIKGGGKVMRVNAKLKVCVGGRYGGQRII</sequence>
<evidence type="ECO:0000313" key="2">
    <source>
        <dbReference type="EMBL" id="UQA90663.1"/>
    </source>
</evidence>
<name>A0ABY4M0C0_9ACTN</name>
<organism evidence="2 3">
    <name type="scientific">Streptomyces halobius</name>
    <dbReference type="NCBI Taxonomy" id="2879846"/>
    <lineage>
        <taxon>Bacteria</taxon>
        <taxon>Bacillati</taxon>
        <taxon>Actinomycetota</taxon>
        <taxon>Actinomycetes</taxon>
        <taxon>Kitasatosporales</taxon>
        <taxon>Streptomycetaceae</taxon>
        <taxon>Streptomyces</taxon>
    </lineage>
</organism>
<feature type="signal peptide" evidence="1">
    <location>
        <begin position="1"/>
        <end position="21"/>
    </location>
</feature>
<gene>
    <name evidence="2" type="ORF">K9S39_01025</name>
</gene>
<dbReference type="RefSeq" id="WP_248861407.1">
    <property type="nucleotide sequence ID" value="NZ_CP086322.1"/>
</dbReference>
<reference evidence="2" key="1">
    <citation type="submission" date="2021-10" db="EMBL/GenBank/DDBJ databases">
        <title>Streptomyces nigrumlapis sp.nov.,an antimicrobial producing actinobacterium isolated from Black Gobi rocks.</title>
        <authorList>
            <person name="Wen Y."/>
            <person name="Zhang W."/>
            <person name="Liu X.G."/>
        </authorList>
    </citation>
    <scope>NUCLEOTIDE SEQUENCE</scope>
    <source>
        <strain evidence="2">ST13-2-2</strain>
    </source>
</reference>
<evidence type="ECO:0000313" key="3">
    <source>
        <dbReference type="Proteomes" id="UP000830115"/>
    </source>
</evidence>